<dbReference type="GO" id="GO:0005524">
    <property type="term" value="F:ATP binding"/>
    <property type="evidence" value="ECO:0007669"/>
    <property type="project" value="InterPro"/>
</dbReference>
<feature type="repeat" description="ANK" evidence="3">
    <location>
        <begin position="105"/>
        <end position="137"/>
    </location>
</feature>
<dbReference type="Pfam" id="PF00023">
    <property type="entry name" value="Ank"/>
    <property type="match status" value="1"/>
</dbReference>
<keyword evidence="7" id="KW-1185">Reference proteome</keyword>
<dbReference type="Gene3D" id="1.25.40.20">
    <property type="entry name" value="Ankyrin repeat-containing domain"/>
    <property type="match status" value="2"/>
</dbReference>
<dbReference type="InterPro" id="IPR001245">
    <property type="entry name" value="Ser-Thr/Tyr_kinase_cat_dom"/>
</dbReference>
<feature type="compositionally biased region" description="Polar residues" evidence="4">
    <location>
        <begin position="230"/>
        <end position="244"/>
    </location>
</feature>
<dbReference type="Proteomes" id="UP001465755">
    <property type="component" value="Unassembled WGS sequence"/>
</dbReference>
<reference evidence="6 7" key="1">
    <citation type="journal article" date="2024" name="Nat. Commun.">
        <title>Phylogenomics reveals the evolutionary origins of lichenization in chlorophyte algae.</title>
        <authorList>
            <person name="Puginier C."/>
            <person name="Libourel C."/>
            <person name="Otte J."/>
            <person name="Skaloud P."/>
            <person name="Haon M."/>
            <person name="Grisel S."/>
            <person name="Petersen M."/>
            <person name="Berrin J.G."/>
            <person name="Delaux P.M."/>
            <person name="Dal Grande F."/>
            <person name="Keller J."/>
        </authorList>
    </citation>
    <scope>NUCLEOTIDE SEQUENCE [LARGE SCALE GENOMIC DNA]</scope>
    <source>
        <strain evidence="6 7">SAG 2036</strain>
    </source>
</reference>
<dbReference type="GO" id="GO:0004713">
    <property type="term" value="F:protein tyrosine kinase activity"/>
    <property type="evidence" value="ECO:0007669"/>
    <property type="project" value="InterPro"/>
</dbReference>
<feature type="compositionally biased region" description="Acidic residues" evidence="4">
    <location>
        <begin position="281"/>
        <end position="294"/>
    </location>
</feature>
<protein>
    <recommendedName>
        <fullName evidence="5">Protein kinase domain-containing protein</fullName>
    </recommendedName>
</protein>
<dbReference type="PRINTS" id="PR01415">
    <property type="entry name" value="ANKYRIN"/>
</dbReference>
<feature type="region of interest" description="Disordered" evidence="4">
    <location>
        <begin position="228"/>
        <end position="309"/>
    </location>
</feature>
<dbReference type="AlphaFoldDB" id="A0AAW1PMX0"/>
<dbReference type="Gene3D" id="1.10.510.10">
    <property type="entry name" value="Transferase(Phosphotransferase) domain 1"/>
    <property type="match status" value="1"/>
</dbReference>
<gene>
    <name evidence="6" type="ORF">WJX73_007231</name>
</gene>
<evidence type="ECO:0000256" key="2">
    <source>
        <dbReference type="ARBA" id="ARBA00023043"/>
    </source>
</evidence>
<dbReference type="PANTHER" id="PTHR24178:SF9">
    <property type="entry name" value="ANK_REP_REGION DOMAIN-CONTAINING PROTEIN"/>
    <property type="match status" value="1"/>
</dbReference>
<feature type="repeat" description="ANK" evidence="3">
    <location>
        <begin position="39"/>
        <end position="71"/>
    </location>
</feature>
<dbReference type="SMART" id="SM00219">
    <property type="entry name" value="TyrKc"/>
    <property type="match status" value="1"/>
</dbReference>
<dbReference type="Pfam" id="PF07714">
    <property type="entry name" value="PK_Tyr_Ser-Thr"/>
    <property type="match status" value="1"/>
</dbReference>
<feature type="domain" description="Protein kinase" evidence="5">
    <location>
        <begin position="296"/>
        <end position="571"/>
    </location>
</feature>
<dbReference type="Gene3D" id="3.30.200.20">
    <property type="entry name" value="Phosphorylase Kinase, domain 1"/>
    <property type="match status" value="1"/>
</dbReference>
<evidence type="ECO:0000313" key="7">
    <source>
        <dbReference type="Proteomes" id="UP001465755"/>
    </source>
</evidence>
<dbReference type="PANTHER" id="PTHR24178">
    <property type="entry name" value="MOLTING PROTEIN MLT-4"/>
    <property type="match status" value="1"/>
</dbReference>
<evidence type="ECO:0000256" key="3">
    <source>
        <dbReference type="PROSITE-ProRule" id="PRU00023"/>
    </source>
</evidence>
<dbReference type="InterPro" id="IPR011009">
    <property type="entry name" value="Kinase-like_dom_sf"/>
</dbReference>
<evidence type="ECO:0000313" key="6">
    <source>
        <dbReference type="EMBL" id="KAK9810786.1"/>
    </source>
</evidence>
<dbReference type="InterPro" id="IPR000719">
    <property type="entry name" value="Prot_kinase_dom"/>
</dbReference>
<proteinExistence type="predicted"/>
<comment type="caution">
    <text evidence="6">The sequence shown here is derived from an EMBL/GenBank/DDBJ whole genome shotgun (WGS) entry which is preliminary data.</text>
</comment>
<sequence>MGNNVSSQSSQLIDAAARGDVQSLPTLVANTDIDSQDEEGWCALHAAAFNGQLEVLDWLLQHKALVDVPDKEGRTSLHLAALSGQVGAVDSLCVKGADLKLWDRDGLTPLHKAAAQGHLATVEKLLLHGSQPSKLSKGGFAAAHLAACKGHTEVLVCLLDRGVHPGATTLDGWTLLHEAAAGGHVDAVRLLLQRGADPDALDSQRKTPRQLAQAKGHKAVLAILPGAHKQATQQRAGKASTTESADVRPDDTSDTGTSPLDMAESSLARIRLSPTLKESEAEPSTEEAAPAEEQPEAKQQRLGPSSLGTSFSGFMEGHGAVVIKRLHEGVAPVGREFEAAAALLASLRHAHIVRLLGYGMCGSHCCLVFPRFQLGSLDDSLRFRRLPTADGRPGVFIRLEWGDRLRAALHAARGLGYLHSHSPQQLAHGAVQPSNVLIAEDDQGRKAFHLADSCLGVIAQQAESRGAYQDPSLDPSAGPSAQGDIYALGQTMLQLLTGLEAHLGLHDMVASKMESSGISQVVDPCTKGWPDDNATRFAQLAIRCCAPSHVRQVGADDIIMQLEGLAAAADS</sequence>
<keyword evidence="1" id="KW-0677">Repeat</keyword>
<dbReference type="InterPro" id="IPR036770">
    <property type="entry name" value="Ankyrin_rpt-contain_sf"/>
</dbReference>
<feature type="repeat" description="ANK" evidence="3">
    <location>
        <begin position="171"/>
        <end position="203"/>
    </location>
</feature>
<name>A0AAW1PMX0_9CHLO</name>
<dbReference type="PROSITE" id="PS50297">
    <property type="entry name" value="ANK_REP_REGION"/>
    <property type="match status" value="4"/>
</dbReference>
<dbReference type="SUPFAM" id="SSF56112">
    <property type="entry name" value="Protein kinase-like (PK-like)"/>
    <property type="match status" value="1"/>
</dbReference>
<evidence type="ECO:0000256" key="1">
    <source>
        <dbReference type="ARBA" id="ARBA00022737"/>
    </source>
</evidence>
<dbReference type="SUPFAM" id="SSF48403">
    <property type="entry name" value="Ankyrin repeat"/>
    <property type="match status" value="1"/>
</dbReference>
<accession>A0AAW1PMX0</accession>
<dbReference type="PROSITE" id="PS50088">
    <property type="entry name" value="ANK_REPEAT"/>
    <property type="match status" value="4"/>
</dbReference>
<evidence type="ECO:0000259" key="5">
    <source>
        <dbReference type="PROSITE" id="PS50011"/>
    </source>
</evidence>
<dbReference type="InterPro" id="IPR002110">
    <property type="entry name" value="Ankyrin_rpt"/>
</dbReference>
<evidence type="ECO:0000256" key="4">
    <source>
        <dbReference type="SAM" id="MobiDB-lite"/>
    </source>
</evidence>
<organism evidence="6 7">
    <name type="scientific">Symbiochloris irregularis</name>
    <dbReference type="NCBI Taxonomy" id="706552"/>
    <lineage>
        <taxon>Eukaryota</taxon>
        <taxon>Viridiplantae</taxon>
        <taxon>Chlorophyta</taxon>
        <taxon>core chlorophytes</taxon>
        <taxon>Trebouxiophyceae</taxon>
        <taxon>Trebouxiales</taxon>
        <taxon>Trebouxiaceae</taxon>
        <taxon>Symbiochloris</taxon>
    </lineage>
</organism>
<dbReference type="Pfam" id="PF12796">
    <property type="entry name" value="Ank_2"/>
    <property type="match status" value="2"/>
</dbReference>
<dbReference type="PROSITE" id="PS50011">
    <property type="entry name" value="PROTEIN_KINASE_DOM"/>
    <property type="match status" value="1"/>
</dbReference>
<feature type="repeat" description="ANK" evidence="3">
    <location>
        <begin position="72"/>
        <end position="104"/>
    </location>
</feature>
<keyword evidence="2 3" id="KW-0040">ANK repeat</keyword>
<dbReference type="EMBL" id="JALJOQ010000014">
    <property type="protein sequence ID" value="KAK9810786.1"/>
    <property type="molecule type" value="Genomic_DNA"/>
</dbReference>
<dbReference type="InterPro" id="IPR020635">
    <property type="entry name" value="Tyr_kinase_cat_dom"/>
</dbReference>
<dbReference type="SMART" id="SM00248">
    <property type="entry name" value="ANK"/>
    <property type="match status" value="5"/>
</dbReference>